<accession>A0A1M7QK33</accession>
<gene>
    <name evidence="1" type="ORF">SAMN05192549_107170</name>
</gene>
<sequence length="63" mass="7443">MFPLFPPLLKSHIDVVLDFYTDVGVRALEALWAMNKLNLELYRQLPQWPSSMLRMELPSHPYL</sequence>
<protein>
    <submittedName>
        <fullName evidence="1">Uncharacterized protein</fullName>
    </submittedName>
</protein>
<dbReference type="AlphaFoldDB" id="A0A1M7QK33"/>
<evidence type="ECO:0000313" key="2">
    <source>
        <dbReference type="Proteomes" id="UP000184339"/>
    </source>
</evidence>
<reference evidence="2" key="1">
    <citation type="submission" date="2016-11" db="EMBL/GenBank/DDBJ databases">
        <authorList>
            <person name="Varghese N."/>
            <person name="Submissions S."/>
        </authorList>
    </citation>
    <scope>NUCLEOTIDE SEQUENCE [LARGE SCALE GENOMIC DNA]</scope>
    <source>
        <strain evidence="2">Sac-22</strain>
    </source>
</reference>
<organism evidence="1 2">
    <name type="scientific">Duganella sacchari</name>
    <dbReference type="NCBI Taxonomy" id="551987"/>
    <lineage>
        <taxon>Bacteria</taxon>
        <taxon>Pseudomonadati</taxon>
        <taxon>Pseudomonadota</taxon>
        <taxon>Betaproteobacteria</taxon>
        <taxon>Burkholderiales</taxon>
        <taxon>Oxalobacteraceae</taxon>
        <taxon>Telluria group</taxon>
        <taxon>Duganella</taxon>
    </lineage>
</organism>
<dbReference type="RefSeq" id="WP_072786438.1">
    <property type="nucleotide sequence ID" value="NZ_FRCX01000007.1"/>
</dbReference>
<dbReference type="EMBL" id="FRCX01000007">
    <property type="protein sequence ID" value="SHN31414.1"/>
    <property type="molecule type" value="Genomic_DNA"/>
</dbReference>
<dbReference type="STRING" id="551987.SAMN05192549_107170"/>
<proteinExistence type="predicted"/>
<dbReference type="Proteomes" id="UP000184339">
    <property type="component" value="Unassembled WGS sequence"/>
</dbReference>
<dbReference type="OrthoDB" id="8702604at2"/>
<keyword evidence="2" id="KW-1185">Reference proteome</keyword>
<evidence type="ECO:0000313" key="1">
    <source>
        <dbReference type="EMBL" id="SHN31414.1"/>
    </source>
</evidence>
<name>A0A1M7QK33_9BURK</name>